<feature type="transmembrane region" description="Helical" evidence="6">
    <location>
        <begin position="20"/>
        <end position="39"/>
    </location>
</feature>
<keyword evidence="4 6" id="KW-1133">Transmembrane helix</keyword>
<comment type="subcellular location">
    <subcellularLocation>
        <location evidence="1">Cell membrane</location>
        <topology evidence="1">Multi-pass membrane protein</topology>
    </subcellularLocation>
</comment>
<dbReference type="InterPro" id="IPR001851">
    <property type="entry name" value="ABC_transp_permease"/>
</dbReference>
<proteinExistence type="predicted"/>
<reference evidence="7" key="1">
    <citation type="submission" date="2023-02" db="EMBL/GenBank/DDBJ databases">
        <title>Gut commensal Christensenella minuta modulates host metabolism via a new class of secondary bile acids.</title>
        <authorList>
            <person name="Liu C."/>
        </authorList>
    </citation>
    <scope>NUCLEOTIDE SEQUENCE</scope>
    <source>
        <strain evidence="7">CA70</strain>
    </source>
</reference>
<dbReference type="GO" id="GO:0022857">
    <property type="term" value="F:transmembrane transporter activity"/>
    <property type="evidence" value="ECO:0007669"/>
    <property type="project" value="InterPro"/>
</dbReference>
<dbReference type="Pfam" id="PF02653">
    <property type="entry name" value="BPD_transp_2"/>
    <property type="match status" value="1"/>
</dbReference>
<keyword evidence="2" id="KW-1003">Cell membrane</keyword>
<dbReference type="CDD" id="cd06579">
    <property type="entry name" value="TM_PBP1_transp_AraH_like"/>
    <property type="match status" value="1"/>
</dbReference>
<evidence type="ECO:0000256" key="6">
    <source>
        <dbReference type="SAM" id="Phobius"/>
    </source>
</evidence>
<dbReference type="GO" id="GO:0005886">
    <property type="term" value="C:plasma membrane"/>
    <property type="evidence" value="ECO:0007669"/>
    <property type="project" value="UniProtKB-SubCell"/>
</dbReference>
<dbReference type="RefSeq" id="WP_079546306.1">
    <property type="nucleotide sequence ID" value="NZ_CP117826.1"/>
</dbReference>
<evidence type="ECO:0000313" key="7">
    <source>
        <dbReference type="EMBL" id="XCC61530.1"/>
    </source>
</evidence>
<gene>
    <name evidence="7" type="ORF">PUP29_08300</name>
</gene>
<sequence length="322" mass="33738">MIKKHIIEKNTVKKFDELGILIVMIALFIFLSIASPFFLKIENIQNLLLQSVFVMLVGFGMMFVLTIGGIDLSVGSILGYSGAVTGMIIASGGNIFLGILAGLGTGAAFGLANGLLITKLKIAPFLVTFAMQSVVRGILLLSTTNGAVSGFAAEEFTYLAQGYFLGLPIPVVITVIVFVILLFLFKFTSFGRNVTAIGSNREASFLSGVSCDKITIGVYMLSGLLAALSGILLAARLTAVQSEMGSGYEMDAIAAAVIGGTSMAGGKGSIIGAIIGAVILGMISNGLDLLSVNQFYRQIIVGAIIIIAVALERFTSLKKERV</sequence>
<feature type="transmembrane region" description="Helical" evidence="6">
    <location>
        <begin position="295"/>
        <end position="311"/>
    </location>
</feature>
<feature type="transmembrane region" description="Helical" evidence="6">
    <location>
        <begin position="51"/>
        <end position="74"/>
    </location>
</feature>
<dbReference type="PANTHER" id="PTHR32196">
    <property type="entry name" value="ABC TRANSPORTER PERMEASE PROTEIN YPHD-RELATED-RELATED"/>
    <property type="match status" value="1"/>
</dbReference>
<evidence type="ECO:0000256" key="2">
    <source>
        <dbReference type="ARBA" id="ARBA00022475"/>
    </source>
</evidence>
<feature type="transmembrane region" description="Helical" evidence="6">
    <location>
        <begin position="252"/>
        <end position="283"/>
    </location>
</feature>
<protein>
    <submittedName>
        <fullName evidence="7">ABC transporter permease</fullName>
    </submittedName>
</protein>
<feature type="transmembrane region" description="Helical" evidence="6">
    <location>
        <begin position="95"/>
        <end position="116"/>
    </location>
</feature>
<dbReference type="EMBL" id="CP117826">
    <property type="protein sequence ID" value="XCC61530.1"/>
    <property type="molecule type" value="Genomic_DNA"/>
</dbReference>
<feature type="transmembrane region" description="Helical" evidence="6">
    <location>
        <begin position="162"/>
        <end position="185"/>
    </location>
</feature>
<evidence type="ECO:0000256" key="3">
    <source>
        <dbReference type="ARBA" id="ARBA00022692"/>
    </source>
</evidence>
<evidence type="ECO:0000256" key="1">
    <source>
        <dbReference type="ARBA" id="ARBA00004651"/>
    </source>
</evidence>
<evidence type="ECO:0000256" key="5">
    <source>
        <dbReference type="ARBA" id="ARBA00023136"/>
    </source>
</evidence>
<name>A0AAU8A5T3_9FIRM</name>
<organism evidence="7">
    <name type="scientific">Christensenella massiliensis</name>
    <dbReference type="NCBI Taxonomy" id="1805714"/>
    <lineage>
        <taxon>Bacteria</taxon>
        <taxon>Bacillati</taxon>
        <taxon>Bacillota</taxon>
        <taxon>Clostridia</taxon>
        <taxon>Christensenellales</taxon>
        <taxon>Christensenellaceae</taxon>
        <taxon>Christensenella</taxon>
    </lineage>
</organism>
<dbReference type="AlphaFoldDB" id="A0AAU8A5T3"/>
<feature type="transmembrane region" description="Helical" evidence="6">
    <location>
        <begin position="216"/>
        <end position="240"/>
    </location>
</feature>
<keyword evidence="5 6" id="KW-0472">Membrane</keyword>
<keyword evidence="3 6" id="KW-0812">Transmembrane</keyword>
<accession>A0AAU8A5T3</accession>
<evidence type="ECO:0000256" key="4">
    <source>
        <dbReference type="ARBA" id="ARBA00022989"/>
    </source>
</evidence>